<protein>
    <submittedName>
        <fullName evidence="1">Uncharacterized protein</fullName>
    </submittedName>
</protein>
<dbReference type="Proteomes" id="UP000222075">
    <property type="component" value="Segment"/>
</dbReference>
<dbReference type="EMBL" id="KR997933">
    <property type="protein sequence ID" value="AKU45300.1"/>
    <property type="molecule type" value="Genomic_DNA"/>
</dbReference>
<organism evidence="1 2">
    <name type="scientific">Mycobacterium phage Madruga</name>
    <dbReference type="NCBI Taxonomy" id="1675552"/>
    <lineage>
        <taxon>Viruses</taxon>
        <taxon>Duplodnaviria</taxon>
        <taxon>Heunggongvirae</taxon>
        <taxon>Uroviricota</taxon>
        <taxon>Caudoviricetes</taxon>
        <taxon>Patiencevirus</taxon>
        <taxon>Patiencevirus patience</taxon>
    </lineage>
</organism>
<reference evidence="1 2" key="1">
    <citation type="journal article" date="2016" name="BMC Microbiol.">
        <title>Characterization of mycobacteria and mycobacteriophages isolated from compost at the Sao Paulo Zoo Park Foundation in Brazil and creation of the new mycobacteriophage Cluster U.</title>
        <authorList>
            <person name="Lima-Junior J.D."/>
            <person name="Viana-Niero C."/>
            <person name="Conde Oliveira D.V."/>
            <person name="Machado G.E."/>
            <person name="Rabello M.C."/>
            <person name="Martins-Junior J."/>
            <person name="Martins L.F."/>
            <person name="Digiampietri L.A."/>
            <person name="da Silva A.M."/>
            <person name="Setubal J.C."/>
            <person name="Russell D.A."/>
            <person name="Jacobs-Sera D."/>
            <person name="Pope W.H."/>
            <person name="Hatfull G.F."/>
            <person name="Leao S.C."/>
        </authorList>
    </citation>
    <scope>NUCLEOTIDE SEQUENCE [LARGE SCALE GENOMIC DNA]</scope>
</reference>
<evidence type="ECO:0000313" key="1">
    <source>
        <dbReference type="EMBL" id="AKU45300.1"/>
    </source>
</evidence>
<accession>A0A0K1LT35</accession>
<evidence type="ECO:0000313" key="2">
    <source>
        <dbReference type="Proteomes" id="UP000222075"/>
    </source>
</evidence>
<sequence>MRRSARQRAASRRNLIKARRVRAHDTWTHWGKKGLSAMVSTATFGTGNKANTWISGNYRKKPSKLFKDRSKRR</sequence>
<proteinExistence type="predicted"/>
<gene>
    <name evidence="1" type="ORF">MADRUGA_10</name>
</gene>
<name>A0A0K1LT35_9CAUD</name>